<accession>A0A6N6MIJ0</accession>
<dbReference type="AlphaFoldDB" id="A0A6N6MIJ0"/>
<keyword evidence="3" id="KW-1185">Reference proteome</keyword>
<feature type="signal peptide" evidence="1">
    <location>
        <begin position="1"/>
        <end position="24"/>
    </location>
</feature>
<evidence type="ECO:0000313" key="3">
    <source>
        <dbReference type="Proteomes" id="UP000441523"/>
    </source>
</evidence>
<name>A0A6N6MIJ0_9HYPH</name>
<organism evidence="2 3">
    <name type="scientific">Methylobacterium planeticum</name>
    <dbReference type="NCBI Taxonomy" id="2615211"/>
    <lineage>
        <taxon>Bacteria</taxon>
        <taxon>Pseudomonadati</taxon>
        <taxon>Pseudomonadota</taxon>
        <taxon>Alphaproteobacteria</taxon>
        <taxon>Hyphomicrobiales</taxon>
        <taxon>Methylobacteriaceae</taxon>
        <taxon>Methylobacterium</taxon>
    </lineage>
</organism>
<keyword evidence="1" id="KW-0732">Signal</keyword>
<sequence>MRTALFALVLFAVALFIAASNAEADATQRHRRSTDPFSPIAAQAVRLVREHTTNGYISVGQTLAYAQKVRPESFRVDRLWAEQREDEPFTRVHICYWLRNPGVRAQPACGIDYIVTVNPPHVRLARPLDGVSRDLQAGREQFVRSIDRELALQREPATKALRDTLAPFNPYDWR</sequence>
<protein>
    <submittedName>
        <fullName evidence="2">Uncharacterized protein</fullName>
    </submittedName>
</protein>
<gene>
    <name evidence="2" type="ORF">F6X51_25425</name>
</gene>
<reference evidence="2 3" key="1">
    <citation type="submission" date="2019-09" db="EMBL/GenBank/DDBJ databases">
        <title>YIM 132548 draft genome.</title>
        <authorList>
            <person name="Jiang L."/>
        </authorList>
    </citation>
    <scope>NUCLEOTIDE SEQUENCE [LARGE SCALE GENOMIC DNA]</scope>
    <source>
        <strain evidence="2 3">YIM 132548</strain>
    </source>
</reference>
<proteinExistence type="predicted"/>
<dbReference type="EMBL" id="VZZJ01000040">
    <property type="protein sequence ID" value="KAB1069323.1"/>
    <property type="molecule type" value="Genomic_DNA"/>
</dbReference>
<dbReference type="RefSeq" id="WP_150966662.1">
    <property type="nucleotide sequence ID" value="NZ_VZZJ01000040.1"/>
</dbReference>
<feature type="chain" id="PRO_5026676473" evidence="1">
    <location>
        <begin position="25"/>
        <end position="174"/>
    </location>
</feature>
<comment type="caution">
    <text evidence="2">The sequence shown here is derived from an EMBL/GenBank/DDBJ whole genome shotgun (WGS) entry which is preliminary data.</text>
</comment>
<evidence type="ECO:0000313" key="2">
    <source>
        <dbReference type="EMBL" id="KAB1069323.1"/>
    </source>
</evidence>
<dbReference type="Proteomes" id="UP000441523">
    <property type="component" value="Unassembled WGS sequence"/>
</dbReference>
<evidence type="ECO:0000256" key="1">
    <source>
        <dbReference type="SAM" id="SignalP"/>
    </source>
</evidence>